<keyword evidence="2" id="KW-1185">Reference proteome</keyword>
<dbReference type="EMBL" id="UYRU01006234">
    <property type="protein sequence ID" value="VDK39825.1"/>
    <property type="molecule type" value="Genomic_DNA"/>
</dbReference>
<sequence>MLADNAINADASLQVYSVDTLYADEGDQARWWSLVNNFESAGLKMGDAVRVSGLNPEGFLKVLQSGGNAEDKFLPAFMLQEEVIRLA</sequence>
<evidence type="ECO:0000313" key="2">
    <source>
        <dbReference type="Proteomes" id="UP000281553"/>
    </source>
</evidence>
<protein>
    <submittedName>
        <fullName evidence="1">Uncharacterized protein</fullName>
    </submittedName>
</protein>
<reference evidence="1 2" key="1">
    <citation type="submission" date="2018-11" db="EMBL/GenBank/DDBJ databases">
        <authorList>
            <consortium name="Pathogen Informatics"/>
        </authorList>
    </citation>
    <scope>NUCLEOTIDE SEQUENCE [LARGE SCALE GENOMIC DNA]</scope>
</reference>
<proteinExistence type="predicted"/>
<dbReference type="AlphaFoldDB" id="A0A3P6QHR8"/>
<gene>
    <name evidence="1" type="ORF">DILT_LOCUS1075</name>
</gene>
<organism evidence="1 2">
    <name type="scientific">Dibothriocephalus latus</name>
    <name type="common">Fish tapeworm</name>
    <name type="synonym">Diphyllobothrium latum</name>
    <dbReference type="NCBI Taxonomy" id="60516"/>
    <lineage>
        <taxon>Eukaryota</taxon>
        <taxon>Metazoa</taxon>
        <taxon>Spiralia</taxon>
        <taxon>Lophotrochozoa</taxon>
        <taxon>Platyhelminthes</taxon>
        <taxon>Cestoda</taxon>
        <taxon>Eucestoda</taxon>
        <taxon>Diphyllobothriidea</taxon>
        <taxon>Diphyllobothriidae</taxon>
        <taxon>Dibothriocephalus</taxon>
    </lineage>
</organism>
<name>A0A3P6QHR8_DIBLA</name>
<accession>A0A3P6QHR8</accession>
<evidence type="ECO:0000313" key="1">
    <source>
        <dbReference type="EMBL" id="VDK39825.1"/>
    </source>
</evidence>
<dbReference type="Proteomes" id="UP000281553">
    <property type="component" value="Unassembled WGS sequence"/>
</dbReference>
<dbReference type="OrthoDB" id="6435034at2759"/>